<dbReference type="Gene3D" id="1.20.120.530">
    <property type="entry name" value="GntR ligand-binding domain-like"/>
    <property type="match status" value="1"/>
</dbReference>
<dbReference type="PROSITE" id="PS50949">
    <property type="entry name" value="HTH_GNTR"/>
    <property type="match status" value="1"/>
</dbReference>
<evidence type="ECO:0000256" key="2">
    <source>
        <dbReference type="ARBA" id="ARBA00023125"/>
    </source>
</evidence>
<evidence type="ECO:0000313" key="5">
    <source>
        <dbReference type="EMBL" id="SME97415.1"/>
    </source>
</evidence>
<gene>
    <name evidence="5" type="ORF">SAMN05428998_10271</name>
</gene>
<dbReference type="InterPro" id="IPR008920">
    <property type="entry name" value="TF_FadR/GntR_C"/>
</dbReference>
<dbReference type="RefSeq" id="WP_159460094.1">
    <property type="nucleotide sequence ID" value="NZ_FWZX01000002.1"/>
</dbReference>
<name>A0A1Y6BA84_9PROT</name>
<sequence>MAKPDEGKGSLYERMREDILRLSLRPGQDLDETTLAERYNVSRTPIREALIRLSADRLIVFSRNRGARVTPLILPDFPRFLEALGLLQRAVARLAAYRHHASDVARLDESLAALTAFAQAEDVGDDRRASDIVAAEKAHLLRIAEAGHNGYLRENYESLLTIGLRMMRLPFAYSPPMGRTVAEYLRDLLALHAALLDAVRRGDAAAAETAAAEVHRALVLRLREYNEENLVADVSIATGTDD</sequence>
<dbReference type="SUPFAM" id="SSF48008">
    <property type="entry name" value="GntR ligand-binding domain-like"/>
    <property type="match status" value="1"/>
</dbReference>
<dbReference type="STRING" id="560819.SAMN05428998_10271"/>
<dbReference type="EMBL" id="FWZX01000002">
    <property type="protein sequence ID" value="SME97415.1"/>
    <property type="molecule type" value="Genomic_DNA"/>
</dbReference>
<dbReference type="InterPro" id="IPR036388">
    <property type="entry name" value="WH-like_DNA-bd_sf"/>
</dbReference>
<evidence type="ECO:0000259" key="4">
    <source>
        <dbReference type="PROSITE" id="PS50949"/>
    </source>
</evidence>
<keyword evidence="1" id="KW-0805">Transcription regulation</keyword>
<dbReference type="InterPro" id="IPR036390">
    <property type="entry name" value="WH_DNA-bd_sf"/>
</dbReference>
<dbReference type="Pfam" id="PF00392">
    <property type="entry name" value="GntR"/>
    <property type="match status" value="1"/>
</dbReference>
<proteinExistence type="predicted"/>
<dbReference type="SMART" id="SM00895">
    <property type="entry name" value="FCD"/>
    <property type="match status" value="1"/>
</dbReference>
<evidence type="ECO:0000256" key="1">
    <source>
        <dbReference type="ARBA" id="ARBA00023015"/>
    </source>
</evidence>
<dbReference type="GO" id="GO:0003700">
    <property type="term" value="F:DNA-binding transcription factor activity"/>
    <property type="evidence" value="ECO:0007669"/>
    <property type="project" value="InterPro"/>
</dbReference>
<dbReference type="SMART" id="SM00345">
    <property type="entry name" value="HTH_GNTR"/>
    <property type="match status" value="1"/>
</dbReference>
<feature type="domain" description="HTH gntR-type" evidence="4">
    <location>
        <begin position="5"/>
        <end position="72"/>
    </location>
</feature>
<dbReference type="Gene3D" id="1.10.10.10">
    <property type="entry name" value="Winged helix-like DNA-binding domain superfamily/Winged helix DNA-binding domain"/>
    <property type="match status" value="1"/>
</dbReference>
<keyword evidence="2" id="KW-0238">DNA-binding</keyword>
<evidence type="ECO:0000256" key="3">
    <source>
        <dbReference type="ARBA" id="ARBA00023163"/>
    </source>
</evidence>
<organism evidence="5 6">
    <name type="scientific">Tistlia consotensis USBA 355</name>
    <dbReference type="NCBI Taxonomy" id="560819"/>
    <lineage>
        <taxon>Bacteria</taxon>
        <taxon>Pseudomonadati</taxon>
        <taxon>Pseudomonadota</taxon>
        <taxon>Alphaproteobacteria</taxon>
        <taxon>Rhodospirillales</taxon>
        <taxon>Rhodovibrionaceae</taxon>
        <taxon>Tistlia</taxon>
    </lineage>
</organism>
<dbReference type="AlphaFoldDB" id="A0A1Y6BA84"/>
<dbReference type="Proteomes" id="UP000192917">
    <property type="component" value="Unassembled WGS sequence"/>
</dbReference>
<dbReference type="SUPFAM" id="SSF46785">
    <property type="entry name" value="Winged helix' DNA-binding domain"/>
    <property type="match status" value="1"/>
</dbReference>
<keyword evidence="6" id="KW-1185">Reference proteome</keyword>
<keyword evidence="3" id="KW-0804">Transcription</keyword>
<dbReference type="GO" id="GO:0003677">
    <property type="term" value="F:DNA binding"/>
    <property type="evidence" value="ECO:0007669"/>
    <property type="project" value="UniProtKB-KW"/>
</dbReference>
<dbReference type="InterPro" id="IPR011711">
    <property type="entry name" value="GntR_C"/>
</dbReference>
<dbReference type="PANTHER" id="PTHR43537">
    <property type="entry name" value="TRANSCRIPTIONAL REGULATOR, GNTR FAMILY"/>
    <property type="match status" value="1"/>
</dbReference>
<reference evidence="5 6" key="1">
    <citation type="submission" date="2017-04" db="EMBL/GenBank/DDBJ databases">
        <authorList>
            <person name="Afonso C.L."/>
            <person name="Miller P.J."/>
            <person name="Scott M.A."/>
            <person name="Spackman E."/>
            <person name="Goraichik I."/>
            <person name="Dimitrov K.M."/>
            <person name="Suarez D.L."/>
            <person name="Swayne D.E."/>
        </authorList>
    </citation>
    <scope>NUCLEOTIDE SEQUENCE [LARGE SCALE GENOMIC DNA]</scope>
    <source>
        <strain evidence="5 6">USBA 355</strain>
    </source>
</reference>
<protein>
    <submittedName>
        <fullName evidence="5">Transcriptional regulator, GntR family</fullName>
    </submittedName>
</protein>
<dbReference type="PANTHER" id="PTHR43537:SF5">
    <property type="entry name" value="UXU OPERON TRANSCRIPTIONAL REGULATOR"/>
    <property type="match status" value="1"/>
</dbReference>
<evidence type="ECO:0000313" key="6">
    <source>
        <dbReference type="Proteomes" id="UP000192917"/>
    </source>
</evidence>
<dbReference type="Pfam" id="PF07729">
    <property type="entry name" value="FCD"/>
    <property type="match status" value="1"/>
</dbReference>
<dbReference type="InterPro" id="IPR000524">
    <property type="entry name" value="Tscrpt_reg_HTH_GntR"/>
</dbReference>
<dbReference type="CDD" id="cd07377">
    <property type="entry name" value="WHTH_GntR"/>
    <property type="match status" value="1"/>
</dbReference>
<accession>A0A1Y6BA84</accession>